<comment type="subcellular location">
    <subcellularLocation>
        <location evidence="1">Membrane</location>
        <topology evidence="1">Multi-pass membrane protein</topology>
    </subcellularLocation>
</comment>
<dbReference type="AlphaFoldDB" id="A0A4V6Z2B4"/>
<reference evidence="6" key="1">
    <citation type="submission" date="2019-05" db="EMBL/GenBank/DDBJ databases">
        <authorList>
            <consortium name="Pathogen Informatics"/>
        </authorList>
    </citation>
    <scope>NUCLEOTIDE SEQUENCE [LARGE SCALE GENOMIC DNA]</scope>
    <source>
        <strain evidence="6">NCTC12965</strain>
    </source>
</reference>
<keyword evidence="4 5" id="KW-0472">Membrane</keyword>
<organism evidence="6">
    <name type="scientific">Serratia fonticola</name>
    <dbReference type="NCBI Taxonomy" id="47917"/>
    <lineage>
        <taxon>Bacteria</taxon>
        <taxon>Pseudomonadati</taxon>
        <taxon>Pseudomonadota</taxon>
        <taxon>Gammaproteobacteria</taxon>
        <taxon>Enterobacterales</taxon>
        <taxon>Yersiniaceae</taxon>
        <taxon>Serratia</taxon>
    </lineage>
</organism>
<evidence type="ECO:0000256" key="5">
    <source>
        <dbReference type="SAM" id="Phobius"/>
    </source>
</evidence>
<evidence type="ECO:0000313" key="6">
    <source>
        <dbReference type="EMBL" id="VTR25728.1"/>
    </source>
</evidence>
<evidence type="ECO:0000256" key="3">
    <source>
        <dbReference type="ARBA" id="ARBA00022989"/>
    </source>
</evidence>
<evidence type="ECO:0000256" key="4">
    <source>
        <dbReference type="ARBA" id="ARBA00023136"/>
    </source>
</evidence>
<protein>
    <submittedName>
        <fullName evidence="6">sn-glycerol-3-phosphate transport system permease protein ugpA</fullName>
    </submittedName>
</protein>
<accession>A0A4V6Z2B4</accession>
<keyword evidence="3 5" id="KW-1133">Transmembrane helix</keyword>
<dbReference type="EMBL" id="CABEEZ010000040">
    <property type="protein sequence ID" value="VTR25728.1"/>
    <property type="molecule type" value="Genomic_DNA"/>
</dbReference>
<proteinExistence type="predicted"/>
<sequence>MVLGTKRRLRLAFSQFVGLDNFTQLFQDPYYLDSFYTTLLFSFLVAGVGLLVSLFFAALVDYVLRGSVSIRP</sequence>
<evidence type="ECO:0000256" key="2">
    <source>
        <dbReference type="ARBA" id="ARBA00022692"/>
    </source>
</evidence>
<dbReference type="GO" id="GO:0016020">
    <property type="term" value="C:membrane"/>
    <property type="evidence" value="ECO:0007669"/>
    <property type="project" value="UniProtKB-SubCell"/>
</dbReference>
<name>A0A4V6Z2B4_SERFO</name>
<dbReference type="Gene3D" id="1.10.3720.10">
    <property type="entry name" value="MetI-like"/>
    <property type="match status" value="1"/>
</dbReference>
<keyword evidence="2 5" id="KW-0812">Transmembrane</keyword>
<evidence type="ECO:0000256" key="1">
    <source>
        <dbReference type="ARBA" id="ARBA00004141"/>
    </source>
</evidence>
<dbReference type="SUPFAM" id="SSF161098">
    <property type="entry name" value="MetI-like"/>
    <property type="match status" value="1"/>
</dbReference>
<gene>
    <name evidence="6" type="primary">ugpA_1</name>
    <name evidence="6" type="ORF">NCTC12965_02232</name>
</gene>
<feature type="transmembrane region" description="Helical" evidence="5">
    <location>
        <begin position="39"/>
        <end position="64"/>
    </location>
</feature>
<dbReference type="InterPro" id="IPR035906">
    <property type="entry name" value="MetI-like_sf"/>
</dbReference>